<feature type="transmembrane region" description="Helical" evidence="2">
    <location>
        <begin position="118"/>
        <end position="136"/>
    </location>
</feature>
<evidence type="ECO:0000313" key="3">
    <source>
        <dbReference type="EMBL" id="MFD1538261.1"/>
    </source>
</evidence>
<accession>A0ABW4G7D4</accession>
<evidence type="ECO:0000313" key="4">
    <source>
        <dbReference type="Proteomes" id="UP001597097"/>
    </source>
</evidence>
<feature type="transmembrane region" description="Helical" evidence="2">
    <location>
        <begin position="46"/>
        <end position="67"/>
    </location>
</feature>
<keyword evidence="4" id="KW-1185">Reference proteome</keyword>
<dbReference type="RefSeq" id="WP_219533270.1">
    <property type="nucleotide sequence ID" value="NZ_JAHKRM010000017.1"/>
</dbReference>
<comment type="caution">
    <text evidence="3">The sequence shown here is derived from an EMBL/GenBank/DDBJ whole genome shotgun (WGS) entry which is preliminary data.</text>
</comment>
<evidence type="ECO:0000256" key="1">
    <source>
        <dbReference type="SAM" id="MobiDB-lite"/>
    </source>
</evidence>
<reference evidence="4" key="1">
    <citation type="journal article" date="2019" name="Int. J. Syst. Evol. Microbiol.">
        <title>The Global Catalogue of Microorganisms (GCM) 10K type strain sequencing project: providing services to taxonomists for standard genome sequencing and annotation.</title>
        <authorList>
            <consortium name="The Broad Institute Genomics Platform"/>
            <consortium name="The Broad Institute Genome Sequencing Center for Infectious Disease"/>
            <person name="Wu L."/>
            <person name="Ma J."/>
        </authorList>
    </citation>
    <scope>NUCLEOTIDE SEQUENCE [LARGE SCALE GENOMIC DNA]</scope>
    <source>
        <strain evidence="4">CGMCC 1.15399</strain>
    </source>
</reference>
<dbReference type="Proteomes" id="UP001597097">
    <property type="component" value="Unassembled WGS sequence"/>
</dbReference>
<dbReference type="InterPro" id="IPR013434">
    <property type="entry name" value="CHP02611"/>
</dbReference>
<organism evidence="3 4">
    <name type="scientific">Nonomuraea guangzhouensis</name>
    <dbReference type="NCBI Taxonomy" id="1291555"/>
    <lineage>
        <taxon>Bacteria</taxon>
        <taxon>Bacillati</taxon>
        <taxon>Actinomycetota</taxon>
        <taxon>Actinomycetes</taxon>
        <taxon>Streptosporangiales</taxon>
        <taxon>Streptosporangiaceae</taxon>
        <taxon>Nonomuraea</taxon>
    </lineage>
</organism>
<protein>
    <submittedName>
        <fullName evidence="3">TIGR02611 family protein</fullName>
    </submittedName>
</protein>
<dbReference type="EMBL" id="JBHUCM010000013">
    <property type="protein sequence ID" value="MFD1538261.1"/>
    <property type="molecule type" value="Genomic_DNA"/>
</dbReference>
<evidence type="ECO:0000256" key="2">
    <source>
        <dbReference type="SAM" id="Phobius"/>
    </source>
</evidence>
<gene>
    <name evidence="3" type="ORF">ACFSJ0_14500</name>
</gene>
<dbReference type="Pfam" id="PF09656">
    <property type="entry name" value="PGPGW"/>
    <property type="match status" value="1"/>
</dbReference>
<proteinExistence type="predicted"/>
<keyword evidence="2" id="KW-0472">Membrane</keyword>
<feature type="compositionally biased region" description="Basic and acidic residues" evidence="1">
    <location>
        <begin position="12"/>
        <end position="28"/>
    </location>
</feature>
<dbReference type="NCBIfam" id="TIGR02611">
    <property type="entry name" value="TIGR02611 family protein"/>
    <property type="match status" value="1"/>
</dbReference>
<sequence>MPIQDSETGDADAIKGESADRSSMPERRSGIHGWLDGVRSTRAGRLTLKIVIGTIGAIMVVGGLIMVPFPGPGWLIVFAGLAVLATEFHWARRALEFGKRVLHDWTEWYKRQGWPIRVIVLIVTIAAAAVIVYVGLRTLGIDLIELAQRFI</sequence>
<name>A0ABW4G7D4_9ACTN</name>
<keyword evidence="2" id="KW-1133">Transmembrane helix</keyword>
<keyword evidence="2" id="KW-0812">Transmembrane</keyword>
<feature type="transmembrane region" description="Helical" evidence="2">
    <location>
        <begin position="73"/>
        <end position="91"/>
    </location>
</feature>
<feature type="region of interest" description="Disordered" evidence="1">
    <location>
        <begin position="1"/>
        <end position="28"/>
    </location>
</feature>
<dbReference type="InterPro" id="IPR019099">
    <property type="entry name" value="Uncharacterised_PGPGW_TM"/>
</dbReference>